<sequence>MINDQFWNQVRLALDAASGARTADELISAVKRGPNQDHGDRGAQAFFAGSGGDPQLADVLAESDHWEITWVEGDYWWKATALADGSIIEYVEGDLYVREPK</sequence>
<reference evidence="2" key="1">
    <citation type="submission" date="2016-10" db="EMBL/GenBank/DDBJ databases">
        <authorList>
            <person name="Varghese N."/>
            <person name="Submissions S."/>
        </authorList>
    </citation>
    <scope>NUCLEOTIDE SEQUENCE [LARGE SCALE GENOMIC DNA]</scope>
    <source>
        <strain evidence="2">DSM 44234</strain>
    </source>
</reference>
<organism evidence="1 2">
    <name type="scientific">Tsukamurella tyrosinosolvens</name>
    <dbReference type="NCBI Taxonomy" id="57704"/>
    <lineage>
        <taxon>Bacteria</taxon>
        <taxon>Bacillati</taxon>
        <taxon>Actinomycetota</taxon>
        <taxon>Actinomycetes</taxon>
        <taxon>Mycobacteriales</taxon>
        <taxon>Tsukamurellaceae</taxon>
        <taxon>Tsukamurella</taxon>
    </lineage>
</organism>
<dbReference type="RefSeq" id="WP_068742873.1">
    <property type="nucleotide sequence ID" value="NZ_FNSA01000003.1"/>
</dbReference>
<name>A0A1H4V454_TSUTY</name>
<gene>
    <name evidence="1" type="ORF">SAMN04489793_3120</name>
</gene>
<dbReference type="AlphaFoldDB" id="A0A1H4V454"/>
<dbReference type="Proteomes" id="UP000182241">
    <property type="component" value="Unassembled WGS sequence"/>
</dbReference>
<proteinExistence type="predicted"/>
<evidence type="ECO:0000313" key="2">
    <source>
        <dbReference type="Proteomes" id="UP000182241"/>
    </source>
</evidence>
<accession>A0A1H4V454</accession>
<dbReference type="STRING" id="57704.SAMN04489793_3120"/>
<protein>
    <submittedName>
        <fullName evidence="1">Uncharacterized protein</fullName>
    </submittedName>
</protein>
<keyword evidence="2" id="KW-1185">Reference proteome</keyword>
<dbReference type="EMBL" id="FNSA01000003">
    <property type="protein sequence ID" value="SEC75224.1"/>
    <property type="molecule type" value="Genomic_DNA"/>
</dbReference>
<evidence type="ECO:0000313" key="1">
    <source>
        <dbReference type="EMBL" id="SEC75224.1"/>
    </source>
</evidence>